<dbReference type="RefSeq" id="WP_075866618.1">
    <property type="nucleotide sequence ID" value="NZ_BDJL01000142.1"/>
</dbReference>
<dbReference type="Pfam" id="PF12172">
    <property type="entry name" value="zf-ChsH2"/>
    <property type="match status" value="1"/>
</dbReference>
<feature type="domain" description="ChsH2 C-terminal OB-fold" evidence="1">
    <location>
        <begin position="71"/>
        <end position="135"/>
    </location>
</feature>
<dbReference type="OrthoDB" id="9785144at2"/>
<dbReference type="InterPro" id="IPR022002">
    <property type="entry name" value="ChsH2_Znr"/>
</dbReference>
<dbReference type="Gene3D" id="6.10.30.10">
    <property type="match status" value="1"/>
</dbReference>
<name>A0A1L8D5L3_9THEO</name>
<organism evidence="3 4">
    <name type="scientific">Carboxydothermus islandicus</name>
    <dbReference type="NCBI Taxonomy" id="661089"/>
    <lineage>
        <taxon>Bacteria</taxon>
        <taxon>Bacillati</taxon>
        <taxon>Bacillota</taxon>
        <taxon>Clostridia</taxon>
        <taxon>Thermoanaerobacterales</taxon>
        <taxon>Thermoanaerobacteraceae</taxon>
        <taxon>Carboxydothermus</taxon>
    </lineage>
</organism>
<reference evidence="4" key="1">
    <citation type="submission" date="2016-12" db="EMBL/GenBank/DDBJ databases">
        <title>Draft Genome Sequences od Carboxydothermus pertinax and islandicus, Hydrogenogenic Carboxydotrophic Bacteria.</title>
        <authorList>
            <person name="Fukuyama Y."/>
            <person name="Ohmae K."/>
            <person name="Yoneda Y."/>
            <person name="Yoshida T."/>
            <person name="Sako Y."/>
        </authorList>
    </citation>
    <scope>NUCLEOTIDE SEQUENCE [LARGE SCALE GENOMIC DNA]</scope>
    <source>
        <strain evidence="4">SET</strain>
    </source>
</reference>
<gene>
    <name evidence="3" type="ORF">ciss_23850</name>
</gene>
<dbReference type="SUPFAM" id="SSF50249">
    <property type="entry name" value="Nucleic acid-binding proteins"/>
    <property type="match status" value="1"/>
</dbReference>
<dbReference type="PANTHER" id="PTHR34075:SF4">
    <property type="entry name" value="DUF35 DOMAIN-CONTAINING PROTEIN"/>
    <property type="match status" value="1"/>
</dbReference>
<evidence type="ECO:0000313" key="4">
    <source>
        <dbReference type="Proteomes" id="UP000187338"/>
    </source>
</evidence>
<dbReference type="Pfam" id="PF01796">
    <property type="entry name" value="OB_ChsH2_C"/>
    <property type="match status" value="1"/>
</dbReference>
<dbReference type="InterPro" id="IPR002878">
    <property type="entry name" value="ChsH2_C"/>
</dbReference>
<evidence type="ECO:0000259" key="2">
    <source>
        <dbReference type="Pfam" id="PF12172"/>
    </source>
</evidence>
<protein>
    <submittedName>
        <fullName evidence="3">Nucleic acid-binding protein</fullName>
    </submittedName>
</protein>
<comment type="caution">
    <text evidence="3">The sequence shown here is derived from an EMBL/GenBank/DDBJ whole genome shotgun (WGS) entry which is preliminary data.</text>
</comment>
<dbReference type="STRING" id="661089.ciss_23850"/>
<dbReference type="Proteomes" id="UP000187338">
    <property type="component" value="Unassembled WGS sequence"/>
</dbReference>
<dbReference type="Gene3D" id="2.40.50.140">
    <property type="entry name" value="Nucleic acid-binding proteins"/>
    <property type="match status" value="1"/>
</dbReference>
<dbReference type="PANTHER" id="PTHR34075">
    <property type="entry name" value="BLR3430 PROTEIN"/>
    <property type="match status" value="1"/>
</dbReference>
<accession>A0A1L8D5L3</accession>
<evidence type="ECO:0000259" key="1">
    <source>
        <dbReference type="Pfam" id="PF01796"/>
    </source>
</evidence>
<dbReference type="InterPro" id="IPR052513">
    <property type="entry name" value="Thioester_dehydratase-like"/>
</dbReference>
<proteinExistence type="predicted"/>
<feature type="domain" description="ChsH2 rubredoxin-like zinc ribbon" evidence="2">
    <location>
        <begin position="35"/>
        <end position="65"/>
    </location>
</feature>
<dbReference type="InterPro" id="IPR012340">
    <property type="entry name" value="NA-bd_OB-fold"/>
</dbReference>
<dbReference type="AlphaFoldDB" id="A0A1L8D5L3"/>
<dbReference type="EMBL" id="BDJL01000142">
    <property type="protein sequence ID" value="GAV26452.1"/>
    <property type="molecule type" value="Genomic_DNA"/>
</dbReference>
<sequence>MNKIQNPGEIVYQYGEIKMDYLHPAGEIREKCLLALKETKFLASYCPKCHRTFFPARAYCQYCFEELNDLVEIPQEGILKSFTVCYRTQDDEPLTQPVIYGLIEITGASELLLHYLGGIQPGQLKIGLKLKPVFKENREGQITDIAYFTPAQEV</sequence>
<evidence type="ECO:0000313" key="3">
    <source>
        <dbReference type="EMBL" id="GAV26452.1"/>
    </source>
</evidence>
<keyword evidence="4" id="KW-1185">Reference proteome</keyword>